<evidence type="ECO:0000313" key="1">
    <source>
        <dbReference type="EMBL" id="SVB98200.1"/>
    </source>
</evidence>
<dbReference type="AlphaFoldDB" id="A0A382IEW8"/>
<reference evidence="1" key="1">
    <citation type="submission" date="2018-05" db="EMBL/GenBank/DDBJ databases">
        <authorList>
            <person name="Lanie J.A."/>
            <person name="Ng W.-L."/>
            <person name="Kazmierczak K.M."/>
            <person name="Andrzejewski T.M."/>
            <person name="Davidsen T.M."/>
            <person name="Wayne K.J."/>
            <person name="Tettelin H."/>
            <person name="Glass J.I."/>
            <person name="Rusch D."/>
            <person name="Podicherti R."/>
            <person name="Tsui H.-C.T."/>
            <person name="Winkler M.E."/>
        </authorList>
    </citation>
    <scope>NUCLEOTIDE SEQUENCE</scope>
</reference>
<sequence>QVYKDSLTYLEKIKSSSFTHTGLGYAEPVCYVVSAVDSEGEESGFSKVGCGETNDHPRLKVLKFELVEPSGNKALDSREDGKLRFAIMNEGKSPAKNINLHIKPETSDLSEIEFDSLMVIKTLNVDEAKYIEFDITANLKVSTAEWRFILKATESEGFDLNEPYPFLFRTKSVDLSKMLLADYAISNDFGTHYIPKNELVTLTVRIQNIGEGLTEYVNLDVISNHTFSMPNFSGYIELPELKPGEYADVDLNIKSSRDHFAILLNVSDYLDQESSFKVDLELMKHYRSKKEMMLHDIGTTITTPYPDRLSEIDVERNIPIGRKNPNAMAVVLALENYDDILLPVAKYAERDARVFRLYLQNSFGLDDYQVLPSKPWQMESGPNRDDFDKIFDPHQGDLRNRIFTASKYSGINKVDIHIYYAGLGIWHMEKPFIIPKDGHNNQIAT</sequence>
<dbReference type="EMBL" id="UINC01066976">
    <property type="protein sequence ID" value="SVB98200.1"/>
    <property type="molecule type" value="Genomic_DNA"/>
</dbReference>
<feature type="non-terminal residue" evidence="1">
    <location>
        <position position="445"/>
    </location>
</feature>
<protein>
    <recommendedName>
        <fullName evidence="2">CARDB domain-containing protein</fullName>
    </recommendedName>
</protein>
<name>A0A382IEW8_9ZZZZ</name>
<gene>
    <name evidence="1" type="ORF">METZ01_LOCUS251054</name>
</gene>
<evidence type="ECO:0008006" key="2">
    <source>
        <dbReference type="Google" id="ProtNLM"/>
    </source>
</evidence>
<feature type="non-terminal residue" evidence="1">
    <location>
        <position position="1"/>
    </location>
</feature>
<organism evidence="1">
    <name type="scientific">marine metagenome</name>
    <dbReference type="NCBI Taxonomy" id="408172"/>
    <lineage>
        <taxon>unclassified sequences</taxon>
        <taxon>metagenomes</taxon>
        <taxon>ecological metagenomes</taxon>
    </lineage>
</organism>
<accession>A0A382IEW8</accession>
<proteinExistence type="predicted"/>